<proteinExistence type="predicted"/>
<evidence type="ECO:0000313" key="3">
    <source>
        <dbReference type="EMBL" id="MSS38040.1"/>
    </source>
</evidence>
<dbReference type="Proteomes" id="UP000429958">
    <property type="component" value="Unassembled WGS sequence"/>
</dbReference>
<organism evidence="3 4">
    <name type="scientific">Clostridium porci</name>
    <dbReference type="NCBI Taxonomy" id="2605778"/>
    <lineage>
        <taxon>Bacteria</taxon>
        <taxon>Bacillati</taxon>
        <taxon>Bacillota</taxon>
        <taxon>Clostridia</taxon>
        <taxon>Eubacteriales</taxon>
        <taxon>Clostridiaceae</taxon>
        <taxon>Clostridium</taxon>
    </lineage>
</organism>
<dbReference type="RefSeq" id="WP_154473485.1">
    <property type="nucleotide sequence ID" value="NZ_VUMD01000017.1"/>
</dbReference>
<sequence>MLLSSKIAAIALAVGFLCSSTCYAASTTEILNNMSMTDGTIESANNTLYFFERNPGRITFTDNGYTGAYYSDQKDHLFCVKNGVSVKFTPEYLSKWQSERANTGVEAAKQLEQAAKDFLYAYENKVGYDQAFYHTNDIREVFVFEAMISEALSNTLLSARQGNIIDVDCDDSTPDSFTIKMNSATKVEKFRHEIAVTNQVLNECDALVSSILNPFEKIKQINNFVTKKLTYNSEKVDKGYGALEAHSDIDALCYGTGTVCAGYCNLFQLLCERYGIQTENVENDPNSEGYHAWSANLIDGN</sequence>
<accession>A0A7X2NN98</accession>
<feature type="domain" description="Transglutaminase-like" evidence="2">
    <location>
        <begin position="208"/>
        <end position="295"/>
    </location>
</feature>
<dbReference type="SUPFAM" id="SSF54001">
    <property type="entry name" value="Cysteine proteinases"/>
    <property type="match status" value="1"/>
</dbReference>
<feature type="chain" id="PRO_5030584756" evidence="1">
    <location>
        <begin position="25"/>
        <end position="301"/>
    </location>
</feature>
<protein>
    <submittedName>
        <fullName evidence="3">Transglutaminase domain-containing protein</fullName>
    </submittedName>
</protein>
<dbReference type="AlphaFoldDB" id="A0A7X2NN98"/>
<gene>
    <name evidence="3" type="ORF">FYJ39_16115</name>
</gene>
<keyword evidence="1" id="KW-0732">Signal</keyword>
<dbReference type="EMBL" id="VUMD01000017">
    <property type="protein sequence ID" value="MSS38040.1"/>
    <property type="molecule type" value="Genomic_DNA"/>
</dbReference>
<dbReference type="Pfam" id="PF01841">
    <property type="entry name" value="Transglut_core"/>
    <property type="match status" value="1"/>
</dbReference>
<keyword evidence="4" id="KW-1185">Reference proteome</keyword>
<name>A0A7X2NN98_9CLOT</name>
<feature type="signal peptide" evidence="1">
    <location>
        <begin position="1"/>
        <end position="24"/>
    </location>
</feature>
<evidence type="ECO:0000313" key="4">
    <source>
        <dbReference type="Proteomes" id="UP000429958"/>
    </source>
</evidence>
<evidence type="ECO:0000259" key="2">
    <source>
        <dbReference type="Pfam" id="PF01841"/>
    </source>
</evidence>
<dbReference type="Gene3D" id="3.10.620.30">
    <property type="match status" value="1"/>
</dbReference>
<dbReference type="InterPro" id="IPR002931">
    <property type="entry name" value="Transglutaminase-like"/>
</dbReference>
<comment type="caution">
    <text evidence="3">The sequence shown here is derived from an EMBL/GenBank/DDBJ whole genome shotgun (WGS) entry which is preliminary data.</text>
</comment>
<evidence type="ECO:0000256" key="1">
    <source>
        <dbReference type="SAM" id="SignalP"/>
    </source>
</evidence>
<reference evidence="3 4" key="1">
    <citation type="submission" date="2019-08" db="EMBL/GenBank/DDBJ databases">
        <title>In-depth cultivation of the pig gut microbiome towards novel bacterial diversity and tailored functional studies.</title>
        <authorList>
            <person name="Wylensek D."/>
            <person name="Hitch T.C.A."/>
            <person name="Clavel T."/>
        </authorList>
    </citation>
    <scope>NUCLEOTIDE SEQUENCE [LARGE SCALE GENOMIC DNA]</scope>
    <source>
        <strain evidence="3 4">WCA-389-WT-23D1</strain>
    </source>
</reference>
<dbReference type="InterPro" id="IPR038765">
    <property type="entry name" value="Papain-like_cys_pep_sf"/>
</dbReference>